<dbReference type="InterPro" id="IPR041667">
    <property type="entry name" value="Cupin_8"/>
</dbReference>
<dbReference type="SUPFAM" id="SSF51197">
    <property type="entry name" value="Clavaminate synthase-like"/>
    <property type="match status" value="1"/>
</dbReference>
<dbReference type="InterPro" id="IPR014710">
    <property type="entry name" value="RmlC-like_jellyroll"/>
</dbReference>
<feature type="domain" description="JmjC" evidence="1">
    <location>
        <begin position="102"/>
        <end position="260"/>
    </location>
</feature>
<evidence type="ECO:0000313" key="3">
    <source>
        <dbReference type="Proteomes" id="UP000660380"/>
    </source>
</evidence>
<dbReference type="PROSITE" id="PS51184">
    <property type="entry name" value="JMJC"/>
    <property type="match status" value="1"/>
</dbReference>
<protein>
    <submittedName>
        <fullName evidence="2">Cupin-like domain-containing protein</fullName>
    </submittedName>
</protein>
<dbReference type="EMBL" id="JACJTA010000074">
    <property type="protein sequence ID" value="MBD2607820.1"/>
    <property type="molecule type" value="Genomic_DNA"/>
</dbReference>
<comment type="caution">
    <text evidence="2">The sequence shown here is derived from an EMBL/GenBank/DDBJ whole genome shotgun (WGS) entry which is preliminary data.</text>
</comment>
<name>A0ABR8GXL9_9CYAN</name>
<evidence type="ECO:0000313" key="2">
    <source>
        <dbReference type="EMBL" id="MBD2607820.1"/>
    </source>
</evidence>
<dbReference type="PANTHER" id="PTHR12461">
    <property type="entry name" value="HYPOXIA-INDUCIBLE FACTOR 1 ALPHA INHIBITOR-RELATED"/>
    <property type="match status" value="1"/>
</dbReference>
<proteinExistence type="predicted"/>
<dbReference type="InterPro" id="IPR003347">
    <property type="entry name" value="JmjC_dom"/>
</dbReference>
<dbReference type="SMART" id="SM00558">
    <property type="entry name" value="JmjC"/>
    <property type="match status" value="1"/>
</dbReference>
<organism evidence="2 3">
    <name type="scientific">Scytonema hofmannii FACHB-248</name>
    <dbReference type="NCBI Taxonomy" id="1842502"/>
    <lineage>
        <taxon>Bacteria</taxon>
        <taxon>Bacillati</taxon>
        <taxon>Cyanobacteriota</taxon>
        <taxon>Cyanophyceae</taxon>
        <taxon>Nostocales</taxon>
        <taxon>Scytonemataceae</taxon>
        <taxon>Scytonema</taxon>
    </lineage>
</organism>
<accession>A0ABR8GXL9</accession>
<dbReference type="Pfam" id="PF13621">
    <property type="entry name" value="Cupin_8"/>
    <property type="match status" value="1"/>
</dbReference>
<dbReference type="Proteomes" id="UP000660380">
    <property type="component" value="Unassembled WGS sequence"/>
</dbReference>
<gene>
    <name evidence="2" type="ORF">H6G81_25705</name>
</gene>
<dbReference type="PANTHER" id="PTHR12461:SF105">
    <property type="entry name" value="HYPOXIA-INDUCIBLE FACTOR 1-ALPHA INHIBITOR"/>
    <property type="match status" value="1"/>
</dbReference>
<dbReference type="RefSeq" id="WP_029633579.1">
    <property type="nucleotide sequence ID" value="NZ_JACJTA010000074.1"/>
</dbReference>
<sequence>MKNWIFPVSDVPELRGEEALAVNFFEQTQPVVLRNYVDNVEKLAPHEEIWNGITGQVTVISPDNPVVTARAGKAGNNLIVEMSLTEIFERISGIGNHKFILGEGERYYIFGNLAPAKLIDQVRWPNEAMTKDRSMYITATGVLTKAHYDRHAGFLMHIYGRKHALILSPKYFQQIYPVHDLATGEDRRSLVNLRSPDLNAHPRVVELEAMETILEPGDMLFIPSNWWHEIEALEVSISLRANVENKLFSNLEEILSYLEKSSELISKLPSEQRIFVSERTRVGLNQLNKQ</sequence>
<dbReference type="Gene3D" id="2.60.120.10">
    <property type="entry name" value="Jelly Rolls"/>
    <property type="match status" value="1"/>
</dbReference>
<reference evidence="2 3" key="1">
    <citation type="journal article" date="2020" name="ISME J.">
        <title>Comparative genomics reveals insights into cyanobacterial evolution and habitat adaptation.</title>
        <authorList>
            <person name="Chen M.Y."/>
            <person name="Teng W.K."/>
            <person name="Zhao L."/>
            <person name="Hu C.X."/>
            <person name="Zhou Y.K."/>
            <person name="Han B.P."/>
            <person name="Song L.R."/>
            <person name="Shu W.S."/>
        </authorList>
    </citation>
    <scope>NUCLEOTIDE SEQUENCE [LARGE SCALE GENOMIC DNA]</scope>
    <source>
        <strain evidence="2 3">FACHB-248</strain>
    </source>
</reference>
<evidence type="ECO:0000259" key="1">
    <source>
        <dbReference type="PROSITE" id="PS51184"/>
    </source>
</evidence>
<keyword evidence="3" id="KW-1185">Reference proteome</keyword>